<evidence type="ECO:0000256" key="6">
    <source>
        <dbReference type="ARBA" id="ARBA00023136"/>
    </source>
</evidence>
<gene>
    <name evidence="9" type="ORF">FRZ44_43290</name>
</gene>
<evidence type="ECO:0000259" key="8">
    <source>
        <dbReference type="PROSITE" id="PS50928"/>
    </source>
</evidence>
<keyword evidence="10" id="KW-1185">Reference proteome</keyword>
<keyword evidence="3" id="KW-1003">Cell membrane</keyword>
<feature type="transmembrane region" description="Helical" evidence="7">
    <location>
        <begin position="186"/>
        <end position="211"/>
    </location>
</feature>
<dbReference type="CDD" id="cd06261">
    <property type="entry name" value="TM_PBP2"/>
    <property type="match status" value="1"/>
</dbReference>
<feature type="transmembrane region" description="Helical" evidence="7">
    <location>
        <begin position="20"/>
        <end position="39"/>
    </location>
</feature>
<evidence type="ECO:0000256" key="7">
    <source>
        <dbReference type="RuleBase" id="RU363032"/>
    </source>
</evidence>
<dbReference type="OrthoDB" id="9815445at2"/>
<comment type="subcellular location">
    <subcellularLocation>
        <location evidence="1 7">Cell membrane</location>
        <topology evidence="1 7">Multi-pass membrane protein</topology>
    </subcellularLocation>
</comment>
<feature type="transmembrane region" description="Helical" evidence="7">
    <location>
        <begin position="244"/>
        <end position="264"/>
    </location>
</feature>
<feature type="transmembrane region" description="Helical" evidence="7">
    <location>
        <begin position="146"/>
        <end position="165"/>
    </location>
</feature>
<feature type="transmembrane region" description="Helical" evidence="7">
    <location>
        <begin position="109"/>
        <end position="134"/>
    </location>
</feature>
<dbReference type="InterPro" id="IPR035906">
    <property type="entry name" value="MetI-like_sf"/>
</dbReference>
<evidence type="ECO:0000256" key="2">
    <source>
        <dbReference type="ARBA" id="ARBA00022448"/>
    </source>
</evidence>
<feature type="transmembrane region" description="Helical" evidence="7">
    <location>
        <begin position="70"/>
        <end position="97"/>
    </location>
</feature>
<evidence type="ECO:0000256" key="3">
    <source>
        <dbReference type="ARBA" id="ARBA00022475"/>
    </source>
</evidence>
<dbReference type="GO" id="GO:0055085">
    <property type="term" value="P:transmembrane transport"/>
    <property type="evidence" value="ECO:0007669"/>
    <property type="project" value="InterPro"/>
</dbReference>
<dbReference type="PANTHER" id="PTHR43744:SF12">
    <property type="entry name" value="ABC TRANSPORTER PERMEASE PROTEIN MG189-RELATED"/>
    <property type="match status" value="1"/>
</dbReference>
<dbReference type="AlphaFoldDB" id="A0A5J6MP82"/>
<evidence type="ECO:0000313" key="9">
    <source>
        <dbReference type="EMBL" id="QEX19017.1"/>
    </source>
</evidence>
<dbReference type="KEGG" id="htq:FRZ44_43290"/>
<dbReference type="Pfam" id="PF00528">
    <property type="entry name" value="BPD_transp_1"/>
    <property type="match status" value="1"/>
</dbReference>
<name>A0A5J6MP82_9PROT</name>
<organism evidence="9 10">
    <name type="scientific">Hypericibacter terrae</name>
    <dbReference type="NCBI Taxonomy" id="2602015"/>
    <lineage>
        <taxon>Bacteria</taxon>
        <taxon>Pseudomonadati</taxon>
        <taxon>Pseudomonadota</taxon>
        <taxon>Alphaproteobacteria</taxon>
        <taxon>Rhodospirillales</taxon>
        <taxon>Dongiaceae</taxon>
        <taxon>Hypericibacter</taxon>
    </lineage>
</organism>
<dbReference type="Gene3D" id="1.10.3720.10">
    <property type="entry name" value="MetI-like"/>
    <property type="match status" value="1"/>
</dbReference>
<keyword evidence="4 7" id="KW-0812">Transmembrane</keyword>
<keyword evidence="5 7" id="KW-1133">Transmembrane helix</keyword>
<evidence type="ECO:0000256" key="5">
    <source>
        <dbReference type="ARBA" id="ARBA00022989"/>
    </source>
</evidence>
<dbReference type="RefSeq" id="WP_151179118.1">
    <property type="nucleotide sequence ID" value="NZ_CP042906.1"/>
</dbReference>
<dbReference type="InterPro" id="IPR000515">
    <property type="entry name" value="MetI-like"/>
</dbReference>
<dbReference type="SUPFAM" id="SSF161098">
    <property type="entry name" value="MetI-like"/>
    <property type="match status" value="1"/>
</dbReference>
<dbReference type="PANTHER" id="PTHR43744">
    <property type="entry name" value="ABC TRANSPORTER PERMEASE PROTEIN MG189-RELATED-RELATED"/>
    <property type="match status" value="1"/>
</dbReference>
<comment type="similarity">
    <text evidence="7">Belongs to the binding-protein-dependent transport system permease family.</text>
</comment>
<feature type="domain" description="ABC transmembrane type-1" evidence="8">
    <location>
        <begin position="74"/>
        <end position="265"/>
    </location>
</feature>
<evidence type="ECO:0000256" key="1">
    <source>
        <dbReference type="ARBA" id="ARBA00004651"/>
    </source>
</evidence>
<sequence length="280" mass="30358">MKANSQASGWPAKLLQHGTLIAFAGIALLPLYFMLVSSFKTRDEFLSNQFGPPETPVLSTLAQSLAGGDLFGWVLNSLAVTVASVLLSTALAALAAYPIALMKWRAGPYVLGVLIALMVVPPIVLVIPLFQIAAALRQLNTYQTVIVIYTGMLLPFSTFLLASFFRTLSPSLVEAARMDGAGSWRIFRSILLPLSGPALATVVTVQALWVWNELLIAIVFLQSDHLRTLMVGLTVYNSRYRIDVPMVMAGMLWGTLPMLLLYLAGQRFFIRGLTAGGVKG</sequence>
<dbReference type="EMBL" id="CP042906">
    <property type="protein sequence ID" value="QEX19017.1"/>
    <property type="molecule type" value="Genomic_DNA"/>
</dbReference>
<accession>A0A5J6MP82</accession>
<dbReference type="Proteomes" id="UP000326202">
    <property type="component" value="Chromosome"/>
</dbReference>
<dbReference type="PROSITE" id="PS50928">
    <property type="entry name" value="ABC_TM1"/>
    <property type="match status" value="1"/>
</dbReference>
<evidence type="ECO:0000256" key="4">
    <source>
        <dbReference type="ARBA" id="ARBA00022692"/>
    </source>
</evidence>
<protein>
    <submittedName>
        <fullName evidence="9">Sugar ABC transporter permease</fullName>
    </submittedName>
</protein>
<proteinExistence type="inferred from homology"/>
<keyword evidence="6 7" id="KW-0472">Membrane</keyword>
<dbReference type="GO" id="GO:0005886">
    <property type="term" value="C:plasma membrane"/>
    <property type="evidence" value="ECO:0007669"/>
    <property type="project" value="UniProtKB-SubCell"/>
</dbReference>
<reference evidence="9 10" key="1">
    <citation type="submission" date="2019-08" db="EMBL/GenBank/DDBJ databases">
        <title>Hyperibacter terrae gen. nov., sp. nov. and Hyperibacter viscosus sp. nov., two new members in the family Rhodospirillaceae isolated from the rhizosphere of Hypericum perforatum.</title>
        <authorList>
            <person name="Noviana Z."/>
        </authorList>
    </citation>
    <scope>NUCLEOTIDE SEQUENCE [LARGE SCALE GENOMIC DNA]</scope>
    <source>
        <strain evidence="9 10">R5913</strain>
    </source>
</reference>
<evidence type="ECO:0000313" key="10">
    <source>
        <dbReference type="Proteomes" id="UP000326202"/>
    </source>
</evidence>
<keyword evidence="2 7" id="KW-0813">Transport</keyword>